<dbReference type="Gene3D" id="3.50.50.60">
    <property type="entry name" value="FAD/NAD(P)-binding domain"/>
    <property type="match status" value="1"/>
</dbReference>
<evidence type="ECO:0000313" key="4">
    <source>
        <dbReference type="Proteomes" id="UP000662572"/>
    </source>
</evidence>
<dbReference type="AlphaFoldDB" id="A0A918PZK5"/>
<name>A0A918PZK5_9CAUL</name>
<dbReference type="SUPFAM" id="SSF51905">
    <property type="entry name" value="FAD/NAD(P)-binding domain"/>
    <property type="match status" value="1"/>
</dbReference>
<feature type="binding site" evidence="2">
    <location>
        <position position="346"/>
    </location>
    <ligand>
        <name>L-tryptophan</name>
        <dbReference type="ChEBI" id="CHEBI:57912"/>
    </ligand>
</feature>
<dbReference type="PANTHER" id="PTHR43747">
    <property type="entry name" value="FAD-BINDING PROTEIN"/>
    <property type="match status" value="1"/>
</dbReference>
<accession>A0A918PZK5</accession>
<keyword evidence="2" id="KW-0274">FAD</keyword>
<feature type="binding site" evidence="2">
    <location>
        <position position="78"/>
    </location>
    <ligand>
        <name>7-chloro-L-tryptophan</name>
        <dbReference type="ChEBI" id="CHEBI:58713"/>
    </ligand>
</feature>
<reference evidence="3" key="2">
    <citation type="submission" date="2020-09" db="EMBL/GenBank/DDBJ databases">
        <authorList>
            <person name="Sun Q."/>
            <person name="Kim S."/>
        </authorList>
    </citation>
    <scope>NUCLEOTIDE SEQUENCE</scope>
    <source>
        <strain evidence="3">KCTC 32296</strain>
    </source>
</reference>
<keyword evidence="2" id="KW-0285">Flavoprotein</keyword>
<dbReference type="EMBL" id="BMZB01000001">
    <property type="protein sequence ID" value="GGZ28233.1"/>
    <property type="molecule type" value="Genomic_DNA"/>
</dbReference>
<dbReference type="PANTHER" id="PTHR43747:SF4">
    <property type="entry name" value="FLAVIN-DEPENDENT TRYPTOPHAN HALOGENASE"/>
    <property type="match status" value="1"/>
</dbReference>
<gene>
    <name evidence="3" type="ORF">GCM10011273_12520</name>
</gene>
<dbReference type="InterPro" id="IPR036188">
    <property type="entry name" value="FAD/NAD-bd_sf"/>
</dbReference>
<feature type="binding site" evidence="2">
    <location>
        <position position="342"/>
    </location>
    <ligand>
        <name>L-tryptophan</name>
        <dbReference type="ChEBI" id="CHEBI:57912"/>
    </ligand>
</feature>
<dbReference type="InterPro" id="IPR033856">
    <property type="entry name" value="Trp_halogen"/>
</dbReference>
<sequence length="509" mass="57848">MQNPISRIIIVGGGTAGWMSAAALSVAVPKEVEVLLIESEEIGIIGVGEATVPAIRFFNDHIGLNEAEFVRATEATFKLGIEFRGWGHETNRYFHGFGDFGDDHQAISAYALWRRLRSLGDQTPLEAFSLSAQLALADRFFPPNPDPRSPMHNYNYAFHFDASLYARFLRRHAEARGVKRLNAKISGVNLRSEDGFIESVTLEDGRVEAADFFIDCSGFRGLLIEGALKTGYTDWSHYLPVDRAWAVPCERTDPLQPYTVSTAREAGWQWRIPLQHRTGNGHVFSSNFTDEQSALDTLMANLDGAPLKDPMLIRFTTGYRNKFWNKNCICTGLASGFIEPLESTSINFIQNLIVRFLEFYPSRSHSQAIEDEFNRMVLREYERVRDFIILHYRLNTRQDGELWRYCVDMPIPDSLQTRMDLFAHCGRVITEDRDTFKLPSWTAIFNGQGVVSDIYDPLADRLGEFELRSLMRQRLAEIEKVTQQLPSHAEFIARHCASEAFLKPVMAQA</sequence>
<dbReference type="PIRSF" id="PIRSF011396">
    <property type="entry name" value="Trp_halogenase"/>
    <property type="match status" value="1"/>
</dbReference>
<feature type="binding site" evidence="2">
    <location>
        <begin position="13"/>
        <end position="16"/>
    </location>
    <ligand>
        <name>FAD</name>
        <dbReference type="ChEBI" id="CHEBI:57692"/>
    </ligand>
</feature>
<dbReference type="GO" id="GO:0000166">
    <property type="term" value="F:nucleotide binding"/>
    <property type="evidence" value="ECO:0007669"/>
    <property type="project" value="UniProtKB-KW"/>
</dbReference>
<feature type="binding site" evidence="2">
    <location>
        <position position="333"/>
    </location>
    <ligand>
        <name>FAD</name>
        <dbReference type="ChEBI" id="CHEBI:57692"/>
    </ligand>
</feature>
<evidence type="ECO:0000256" key="1">
    <source>
        <dbReference type="PIRSR" id="PIRSR011396-1"/>
    </source>
</evidence>
<feature type="active site" evidence="1">
    <location>
        <position position="78"/>
    </location>
</feature>
<comment type="caution">
    <text evidence="3">The sequence shown here is derived from an EMBL/GenBank/DDBJ whole genome shotgun (WGS) entry which is preliminary data.</text>
</comment>
<keyword evidence="4" id="KW-1185">Reference proteome</keyword>
<keyword evidence="2" id="KW-0547">Nucleotide-binding</keyword>
<organism evidence="3 4">
    <name type="scientific">Asticcacaulis endophyticus</name>
    <dbReference type="NCBI Taxonomy" id="1395890"/>
    <lineage>
        <taxon>Bacteria</taxon>
        <taxon>Pseudomonadati</taxon>
        <taxon>Pseudomonadota</taxon>
        <taxon>Alphaproteobacteria</taxon>
        <taxon>Caulobacterales</taxon>
        <taxon>Caulobacteraceae</taxon>
        <taxon>Asticcacaulis</taxon>
    </lineage>
</organism>
<evidence type="ECO:0000256" key="2">
    <source>
        <dbReference type="PIRSR" id="PIRSR011396-2"/>
    </source>
</evidence>
<dbReference type="RefSeq" id="WP_189485523.1">
    <property type="nucleotide sequence ID" value="NZ_BMZB01000001.1"/>
</dbReference>
<dbReference type="Pfam" id="PF04820">
    <property type="entry name" value="Trp_halogenase"/>
    <property type="match status" value="1"/>
</dbReference>
<dbReference type="InterPro" id="IPR006905">
    <property type="entry name" value="Flavin_halogenase"/>
</dbReference>
<dbReference type="Proteomes" id="UP000662572">
    <property type="component" value="Unassembled WGS sequence"/>
</dbReference>
<evidence type="ECO:0000313" key="3">
    <source>
        <dbReference type="EMBL" id="GGZ28233.1"/>
    </source>
</evidence>
<protein>
    <submittedName>
        <fullName evidence="3">Tryptophan halogenase</fullName>
    </submittedName>
</protein>
<dbReference type="GO" id="GO:0004497">
    <property type="term" value="F:monooxygenase activity"/>
    <property type="evidence" value="ECO:0007669"/>
    <property type="project" value="InterPro"/>
</dbReference>
<dbReference type="InterPro" id="IPR050816">
    <property type="entry name" value="Flavin-dep_Halogenase_NPB"/>
</dbReference>
<reference evidence="3" key="1">
    <citation type="journal article" date="2014" name="Int. J. Syst. Evol. Microbiol.">
        <title>Complete genome sequence of Corynebacterium casei LMG S-19264T (=DSM 44701T), isolated from a smear-ripened cheese.</title>
        <authorList>
            <consortium name="US DOE Joint Genome Institute (JGI-PGF)"/>
            <person name="Walter F."/>
            <person name="Albersmeier A."/>
            <person name="Kalinowski J."/>
            <person name="Ruckert C."/>
        </authorList>
    </citation>
    <scope>NUCLEOTIDE SEQUENCE</scope>
    <source>
        <strain evidence="3">KCTC 32296</strain>
    </source>
</reference>
<proteinExistence type="predicted"/>